<comment type="similarity">
    <text evidence="7">Belongs to the ATPase delta chain family.</text>
</comment>
<keyword evidence="7" id="KW-1003">Cell membrane</keyword>
<dbReference type="Gene3D" id="1.10.520.20">
    <property type="entry name" value="N-terminal domain of the delta subunit of the F1F0-ATP synthase"/>
    <property type="match status" value="1"/>
</dbReference>
<proteinExistence type="inferred from homology"/>
<dbReference type="STRING" id="52.CMC5_084610"/>
<keyword evidence="3 7" id="KW-0375">Hydrogen ion transport</keyword>
<dbReference type="GO" id="GO:0046933">
    <property type="term" value="F:proton-transporting ATP synthase activity, rotational mechanism"/>
    <property type="evidence" value="ECO:0007669"/>
    <property type="project" value="UniProtKB-UniRule"/>
</dbReference>
<dbReference type="PANTHER" id="PTHR11910">
    <property type="entry name" value="ATP SYNTHASE DELTA CHAIN"/>
    <property type="match status" value="1"/>
</dbReference>
<dbReference type="AlphaFoldDB" id="A0A0K1ETN7"/>
<evidence type="ECO:0000256" key="1">
    <source>
        <dbReference type="ARBA" id="ARBA00004370"/>
    </source>
</evidence>
<evidence type="ECO:0000313" key="8">
    <source>
        <dbReference type="EMBL" id="AKT44221.1"/>
    </source>
</evidence>
<gene>
    <name evidence="7" type="primary">atpH</name>
    <name evidence="8" type="ORF">CMC5_084610</name>
</gene>
<dbReference type="NCBIfam" id="TIGR01145">
    <property type="entry name" value="ATP_synt_delta"/>
    <property type="match status" value="1"/>
</dbReference>
<dbReference type="Proteomes" id="UP000067626">
    <property type="component" value="Chromosome"/>
</dbReference>
<dbReference type="OrthoDB" id="9802471at2"/>
<keyword evidence="6 7" id="KW-0066">ATP synthesis</keyword>
<comment type="function">
    <text evidence="7">F(1)F(0) ATP synthase produces ATP from ADP in the presence of a proton or sodium gradient. F-type ATPases consist of two structural domains, F(1) containing the extramembraneous catalytic core and F(0) containing the membrane proton channel, linked together by a central stalk and a peripheral stalk. During catalysis, ATP synthesis in the catalytic domain of F(1) is coupled via a rotary mechanism of the central stalk subunits to proton translocation.</text>
</comment>
<keyword evidence="2 7" id="KW-0813">Transport</keyword>
<dbReference type="PRINTS" id="PR00125">
    <property type="entry name" value="ATPASEDELTA"/>
</dbReference>
<accession>A0A0K1ETN7</accession>
<evidence type="ECO:0000256" key="5">
    <source>
        <dbReference type="ARBA" id="ARBA00023136"/>
    </source>
</evidence>
<comment type="subcellular location">
    <subcellularLocation>
        <location evidence="7">Cell membrane</location>
        <topology evidence="7">Peripheral membrane protein</topology>
    </subcellularLocation>
    <subcellularLocation>
        <location evidence="1">Membrane</location>
    </subcellularLocation>
</comment>
<evidence type="ECO:0000256" key="6">
    <source>
        <dbReference type="ARBA" id="ARBA00023310"/>
    </source>
</evidence>
<dbReference type="EMBL" id="CP012159">
    <property type="protein sequence ID" value="AKT44221.1"/>
    <property type="molecule type" value="Genomic_DNA"/>
</dbReference>
<evidence type="ECO:0000256" key="3">
    <source>
        <dbReference type="ARBA" id="ARBA00022781"/>
    </source>
</evidence>
<dbReference type="KEGG" id="ccro:CMC5_084610"/>
<evidence type="ECO:0000256" key="7">
    <source>
        <dbReference type="HAMAP-Rule" id="MF_01416"/>
    </source>
</evidence>
<dbReference type="RefSeq" id="WP_050435596.1">
    <property type="nucleotide sequence ID" value="NZ_CP012159.1"/>
</dbReference>
<dbReference type="Pfam" id="PF00213">
    <property type="entry name" value="OSCP"/>
    <property type="match status" value="1"/>
</dbReference>
<keyword evidence="7" id="KW-0139">CF(1)</keyword>
<name>A0A0K1ETN7_CHOCO</name>
<dbReference type="GO" id="GO:0045259">
    <property type="term" value="C:proton-transporting ATP synthase complex"/>
    <property type="evidence" value="ECO:0007669"/>
    <property type="project" value="UniProtKB-KW"/>
</dbReference>
<dbReference type="SUPFAM" id="SSF47928">
    <property type="entry name" value="N-terminal domain of the delta subunit of the F1F0-ATP synthase"/>
    <property type="match status" value="1"/>
</dbReference>
<dbReference type="NCBIfam" id="NF004402">
    <property type="entry name" value="PRK05758.2-2"/>
    <property type="match status" value="1"/>
</dbReference>
<dbReference type="InterPro" id="IPR026015">
    <property type="entry name" value="ATP_synth_OSCP/delta_N_sf"/>
</dbReference>
<evidence type="ECO:0000256" key="4">
    <source>
        <dbReference type="ARBA" id="ARBA00023065"/>
    </source>
</evidence>
<keyword evidence="5 7" id="KW-0472">Membrane</keyword>
<keyword evidence="9" id="KW-1185">Reference proteome</keyword>
<evidence type="ECO:0000313" key="9">
    <source>
        <dbReference type="Proteomes" id="UP000067626"/>
    </source>
</evidence>
<dbReference type="GO" id="GO:0005886">
    <property type="term" value="C:plasma membrane"/>
    <property type="evidence" value="ECO:0007669"/>
    <property type="project" value="UniProtKB-SubCell"/>
</dbReference>
<organism evidence="8 9">
    <name type="scientific">Chondromyces crocatus</name>
    <dbReference type="NCBI Taxonomy" id="52"/>
    <lineage>
        <taxon>Bacteria</taxon>
        <taxon>Pseudomonadati</taxon>
        <taxon>Myxococcota</taxon>
        <taxon>Polyangia</taxon>
        <taxon>Polyangiales</taxon>
        <taxon>Polyangiaceae</taxon>
        <taxon>Chondromyces</taxon>
    </lineage>
</organism>
<dbReference type="HAMAP" id="MF_01416">
    <property type="entry name" value="ATP_synth_delta_bact"/>
    <property type="match status" value="1"/>
</dbReference>
<evidence type="ECO:0000256" key="2">
    <source>
        <dbReference type="ARBA" id="ARBA00022448"/>
    </source>
</evidence>
<keyword evidence="4 7" id="KW-0406">Ion transport</keyword>
<protein>
    <recommendedName>
        <fullName evidence="7">ATP synthase subunit delta</fullName>
    </recommendedName>
    <alternativeName>
        <fullName evidence="7">ATP synthase F(1) sector subunit delta</fullName>
    </alternativeName>
    <alternativeName>
        <fullName evidence="7">F-type ATPase subunit delta</fullName>
        <shortName evidence="7">F-ATPase subunit delta</shortName>
    </alternativeName>
</protein>
<dbReference type="InterPro" id="IPR000711">
    <property type="entry name" value="ATPase_OSCP/dsu"/>
</dbReference>
<sequence>MSFDSIARRYARAIFEIGKEAGTLPRLAQEISEFSATYGGHEELRTVLDNPLLPEAQRDALLVELCNRMSLSETTQRTLRLLGQRRRLPALPDIARQLSRLADEDQSLVRAVVTSAGPLGEAYLARLRTEIEKATGKKVTITHKQDPSLIAGVVTKIGDQVIDGSVRARLSNFRESLLRT</sequence>
<reference evidence="8 9" key="1">
    <citation type="submission" date="2015-07" db="EMBL/GenBank/DDBJ databases">
        <title>Genome analysis of myxobacterium Chondromyces crocatus Cm c5 reveals a high potential for natural compound synthesis and the genetic basis for the loss of fruiting body formation.</title>
        <authorList>
            <person name="Zaburannyi N."/>
            <person name="Bunk B."/>
            <person name="Maier J."/>
            <person name="Overmann J."/>
            <person name="Mueller R."/>
        </authorList>
    </citation>
    <scope>NUCLEOTIDE SEQUENCE [LARGE SCALE GENOMIC DNA]</scope>
    <source>
        <strain evidence="8 9">Cm c5</strain>
    </source>
</reference>
<comment type="function">
    <text evidence="7">This protein is part of the stalk that links CF(0) to CF(1). It either transmits conformational changes from CF(0) to CF(1) or is implicated in proton conduction.</text>
</comment>